<dbReference type="PANTHER" id="PTHR42663">
    <property type="entry name" value="HYDROLASE C777.06C-RELATED-RELATED"/>
    <property type="match status" value="1"/>
</dbReference>
<proteinExistence type="predicted"/>
<dbReference type="RefSeq" id="WP_165832849.1">
    <property type="nucleotide sequence ID" value="NZ_CABMMC010000006.1"/>
</dbReference>
<dbReference type="InterPro" id="IPR001279">
    <property type="entry name" value="Metallo-B-lactamas"/>
</dbReference>
<accession>A0A2U1B6J2</accession>
<dbReference type="GeneID" id="78294610"/>
<dbReference type="Pfam" id="PF12706">
    <property type="entry name" value="Lactamase_B_2"/>
    <property type="match status" value="1"/>
</dbReference>
<keyword evidence="3" id="KW-1185">Reference proteome</keyword>
<organism evidence="2 3">
    <name type="scientific">Victivallis vadensis</name>
    <dbReference type="NCBI Taxonomy" id="172901"/>
    <lineage>
        <taxon>Bacteria</taxon>
        <taxon>Pseudomonadati</taxon>
        <taxon>Lentisphaerota</taxon>
        <taxon>Lentisphaeria</taxon>
        <taxon>Victivallales</taxon>
        <taxon>Victivallaceae</taxon>
        <taxon>Victivallis</taxon>
    </lineage>
</organism>
<comment type="caution">
    <text evidence="2">The sequence shown here is derived from an EMBL/GenBank/DDBJ whole genome shotgun (WGS) entry which is preliminary data.</text>
</comment>
<evidence type="ECO:0000313" key="2">
    <source>
        <dbReference type="EMBL" id="PVY44295.1"/>
    </source>
</evidence>
<reference evidence="2 3" key="1">
    <citation type="submission" date="2018-04" db="EMBL/GenBank/DDBJ databases">
        <title>Genomic Encyclopedia of Type Strains, Phase IV (KMG-IV): sequencing the most valuable type-strain genomes for metagenomic binning, comparative biology and taxonomic classification.</title>
        <authorList>
            <person name="Goeker M."/>
        </authorList>
    </citation>
    <scope>NUCLEOTIDE SEQUENCE [LARGE SCALE GENOMIC DNA]</scope>
    <source>
        <strain evidence="2 3">DSM 14823</strain>
    </source>
</reference>
<dbReference type="EMBL" id="QEKH01000007">
    <property type="protein sequence ID" value="PVY44295.1"/>
    <property type="molecule type" value="Genomic_DNA"/>
</dbReference>
<dbReference type="AlphaFoldDB" id="A0A2U1B6J2"/>
<protein>
    <submittedName>
        <fullName evidence="2">Phosphoribosyl 1,2-cyclic phosphate phosphodiesterase</fullName>
    </submittedName>
</protein>
<dbReference type="Gene3D" id="3.60.15.10">
    <property type="entry name" value="Ribonuclease Z/Hydroxyacylglutathione hydrolase-like"/>
    <property type="match status" value="1"/>
</dbReference>
<dbReference type="PANTHER" id="PTHR42663:SF6">
    <property type="entry name" value="HYDROLASE C777.06C-RELATED"/>
    <property type="match status" value="1"/>
</dbReference>
<dbReference type="Proteomes" id="UP000245959">
    <property type="component" value="Unassembled WGS sequence"/>
</dbReference>
<sequence length="282" mass="31243">MRLQFLGSAASESIPALWCECENCRKAARLGGRNLRRRTAYLVGDHTLVDFGPDANWQAKEFRLDPSKVERLLVTHSHVDHFSPVELLWRSRNFSAVNRPLRLFCNEAVLRELENRVRSCGMGSGAADVRVEPVPLRPGAPVTDGALEILPIRASHGEGECALNFLLSEAGRNILIANDTGWWPPESWELVRGRKLDAAVIEMSMGIRLPYAFERGKHLGAQAAIAFRDRLAELGAVDSSTRVAMTHISHHVGATHEELEEYFRPCGIEVGYDGLILEGGAQ</sequence>
<feature type="domain" description="Metallo-beta-lactamase" evidence="1">
    <location>
        <begin position="37"/>
        <end position="230"/>
    </location>
</feature>
<evidence type="ECO:0000259" key="1">
    <source>
        <dbReference type="SMART" id="SM00849"/>
    </source>
</evidence>
<name>A0A2U1B6J2_9BACT</name>
<dbReference type="SMART" id="SM00849">
    <property type="entry name" value="Lactamase_B"/>
    <property type="match status" value="1"/>
</dbReference>
<dbReference type="InterPro" id="IPR036866">
    <property type="entry name" value="RibonucZ/Hydroxyglut_hydro"/>
</dbReference>
<dbReference type="SUPFAM" id="SSF56281">
    <property type="entry name" value="Metallo-hydrolase/oxidoreductase"/>
    <property type="match status" value="1"/>
</dbReference>
<gene>
    <name evidence="2" type="ORF">C8D82_10750</name>
</gene>
<evidence type="ECO:0000313" key="3">
    <source>
        <dbReference type="Proteomes" id="UP000245959"/>
    </source>
</evidence>